<dbReference type="GO" id="GO:0010833">
    <property type="term" value="P:telomere maintenance via telomere lengthening"/>
    <property type="evidence" value="ECO:0007669"/>
    <property type="project" value="UniProtKB-UniRule"/>
</dbReference>
<keyword evidence="5" id="KW-0010">Activator</keyword>
<comment type="caution">
    <text evidence="12">The sequence shown here is derived from an EMBL/GenBank/DDBJ whole genome shotgun (WGS) entry which is preliminary data.</text>
</comment>
<dbReference type="PANTHER" id="PTHR16466">
    <property type="entry name" value="TELOMERE REPEAT-BINDING FACTOR 2-INTERACTING PROTEIN 1"/>
    <property type="match status" value="1"/>
</dbReference>
<dbReference type="Gene3D" id="3.40.50.10190">
    <property type="entry name" value="BRCT domain"/>
    <property type="match status" value="1"/>
</dbReference>
<dbReference type="GeneID" id="70136922"/>
<protein>
    <recommendedName>
        <fullName evidence="8">DNA-binding protein RAP1</fullName>
    </recommendedName>
</protein>
<dbReference type="Pfam" id="PF16589">
    <property type="entry name" value="BRCT_2"/>
    <property type="match status" value="1"/>
</dbReference>
<dbReference type="AlphaFoldDB" id="A0A9P8RPJ9"/>
<evidence type="ECO:0000256" key="2">
    <source>
        <dbReference type="ARBA" id="ARBA00022454"/>
    </source>
</evidence>
<feature type="region of interest" description="Disordered" evidence="9">
    <location>
        <begin position="888"/>
        <end position="914"/>
    </location>
</feature>
<feature type="domain" description="BRCT" evidence="10">
    <location>
        <begin position="14"/>
        <end position="93"/>
    </location>
</feature>
<dbReference type="InterPro" id="IPR001606">
    <property type="entry name" value="ARID_dom"/>
</dbReference>
<feature type="region of interest" description="Disordered" evidence="9">
    <location>
        <begin position="172"/>
        <end position="228"/>
    </location>
</feature>
<feature type="compositionally biased region" description="Acidic residues" evidence="9">
    <location>
        <begin position="732"/>
        <end position="746"/>
    </location>
</feature>
<reference evidence="12" key="1">
    <citation type="journal article" date="2021" name="Nat. Commun.">
        <title>Genetic determinants of endophytism in the Arabidopsis root mycobiome.</title>
        <authorList>
            <person name="Mesny F."/>
            <person name="Miyauchi S."/>
            <person name="Thiergart T."/>
            <person name="Pickel B."/>
            <person name="Atanasova L."/>
            <person name="Karlsson M."/>
            <person name="Huettel B."/>
            <person name="Barry K.W."/>
            <person name="Haridas S."/>
            <person name="Chen C."/>
            <person name="Bauer D."/>
            <person name="Andreopoulos W."/>
            <person name="Pangilinan J."/>
            <person name="LaButti K."/>
            <person name="Riley R."/>
            <person name="Lipzen A."/>
            <person name="Clum A."/>
            <person name="Drula E."/>
            <person name="Henrissat B."/>
            <person name="Kohler A."/>
            <person name="Grigoriev I.V."/>
            <person name="Martin F.M."/>
            <person name="Hacquard S."/>
        </authorList>
    </citation>
    <scope>NUCLEOTIDE SEQUENCE</scope>
    <source>
        <strain evidence="12">MPI-SDFR-AT-0073</strain>
    </source>
</reference>
<dbReference type="Pfam" id="PF11626">
    <property type="entry name" value="Rap1_C"/>
    <property type="match status" value="1"/>
</dbReference>
<proteinExistence type="inferred from homology"/>
<dbReference type="Gene3D" id="1.10.150.60">
    <property type="entry name" value="ARID DNA-binding domain"/>
    <property type="match status" value="1"/>
</dbReference>
<dbReference type="RefSeq" id="XP_045954350.1">
    <property type="nucleotide sequence ID" value="XM_046108031.1"/>
</dbReference>
<dbReference type="Pfam" id="PF08914">
    <property type="entry name" value="Myb_Rap1"/>
    <property type="match status" value="2"/>
</dbReference>
<feature type="region of interest" description="Disordered" evidence="9">
    <location>
        <begin position="287"/>
        <end position="409"/>
    </location>
</feature>
<dbReference type="InterPro" id="IPR009057">
    <property type="entry name" value="Homeodomain-like_sf"/>
</dbReference>
<dbReference type="PROSITE" id="PS51011">
    <property type="entry name" value="ARID"/>
    <property type="match status" value="1"/>
</dbReference>
<feature type="region of interest" description="Disordered" evidence="9">
    <location>
        <begin position="693"/>
        <end position="761"/>
    </location>
</feature>
<dbReference type="InterPro" id="IPR038104">
    <property type="entry name" value="Rap1_C_sf"/>
</dbReference>
<dbReference type="PROSITE" id="PS50172">
    <property type="entry name" value="BRCT"/>
    <property type="match status" value="1"/>
</dbReference>
<comment type="similarity">
    <text evidence="1 8">Belongs to the RAP1 family.</text>
</comment>
<dbReference type="Gene3D" id="1.10.10.2170">
    <property type="match status" value="1"/>
</dbReference>
<dbReference type="SUPFAM" id="SSF52113">
    <property type="entry name" value="BRCT domain"/>
    <property type="match status" value="1"/>
</dbReference>
<comment type="subcellular location">
    <subcellularLocation>
        <location evidence="8">Nucleus</location>
    </subcellularLocation>
    <subcellularLocation>
        <location evidence="8">Chromosome</location>
        <location evidence="8">Telomere</location>
    </subcellularLocation>
</comment>
<dbReference type="Proteomes" id="UP000758603">
    <property type="component" value="Unassembled WGS sequence"/>
</dbReference>
<dbReference type="InterPro" id="IPR015010">
    <property type="entry name" value="TERF2IP_Myb"/>
</dbReference>
<feature type="compositionally biased region" description="Polar residues" evidence="9">
    <location>
        <begin position="785"/>
        <end position="815"/>
    </location>
</feature>
<evidence type="ECO:0000256" key="1">
    <source>
        <dbReference type="ARBA" id="ARBA00010467"/>
    </source>
</evidence>
<dbReference type="EMBL" id="JAGPXC010000008">
    <property type="protein sequence ID" value="KAH6647838.1"/>
    <property type="molecule type" value="Genomic_DNA"/>
</dbReference>
<dbReference type="CDD" id="cd16100">
    <property type="entry name" value="ARID"/>
    <property type="match status" value="1"/>
</dbReference>
<evidence type="ECO:0000259" key="10">
    <source>
        <dbReference type="PROSITE" id="PS50172"/>
    </source>
</evidence>
<dbReference type="InterPro" id="IPR039595">
    <property type="entry name" value="TE2IP/Rap1"/>
</dbReference>
<evidence type="ECO:0000256" key="9">
    <source>
        <dbReference type="SAM" id="MobiDB-lite"/>
    </source>
</evidence>
<dbReference type="InterPro" id="IPR001357">
    <property type="entry name" value="BRCT_dom"/>
</dbReference>
<feature type="compositionally biased region" description="Polar residues" evidence="9">
    <location>
        <begin position="694"/>
        <end position="703"/>
    </location>
</feature>
<feature type="region of interest" description="Disordered" evidence="9">
    <location>
        <begin position="555"/>
        <end position="618"/>
    </location>
</feature>
<feature type="domain" description="ARID" evidence="11">
    <location>
        <begin position="417"/>
        <end position="518"/>
    </location>
</feature>
<comment type="subunit">
    <text evidence="8">Homodimer.</text>
</comment>
<evidence type="ECO:0000259" key="11">
    <source>
        <dbReference type="PROSITE" id="PS51011"/>
    </source>
</evidence>
<evidence type="ECO:0000256" key="4">
    <source>
        <dbReference type="ARBA" id="ARBA00023015"/>
    </source>
</evidence>
<evidence type="ECO:0000256" key="6">
    <source>
        <dbReference type="ARBA" id="ARBA00023163"/>
    </source>
</evidence>
<evidence type="ECO:0000256" key="3">
    <source>
        <dbReference type="ARBA" id="ARBA00022895"/>
    </source>
</evidence>
<feature type="region of interest" description="Disordered" evidence="9">
    <location>
        <begin position="779"/>
        <end position="822"/>
    </location>
</feature>
<dbReference type="CDD" id="cd11655">
    <property type="entry name" value="rap1_myb-like"/>
    <property type="match status" value="2"/>
</dbReference>
<evidence type="ECO:0000256" key="5">
    <source>
        <dbReference type="ARBA" id="ARBA00023159"/>
    </source>
</evidence>
<dbReference type="GO" id="GO:0042162">
    <property type="term" value="F:telomeric DNA binding"/>
    <property type="evidence" value="ECO:0007669"/>
    <property type="project" value="TreeGrafter"/>
</dbReference>
<keyword evidence="6" id="KW-0804">Transcription</keyword>
<dbReference type="OrthoDB" id="435460at2759"/>
<feature type="compositionally biased region" description="Polar residues" evidence="9">
    <location>
        <begin position="301"/>
        <end position="315"/>
    </location>
</feature>
<feature type="compositionally biased region" description="Basic and acidic residues" evidence="9">
    <location>
        <begin position="704"/>
        <end position="716"/>
    </location>
</feature>
<keyword evidence="2 8" id="KW-0158">Chromosome</keyword>
<dbReference type="Pfam" id="PF01388">
    <property type="entry name" value="ARID"/>
    <property type="match status" value="1"/>
</dbReference>
<sequence length="933" mass="105320">MSAPVVYEGQVQGGGGTLFNDMKFWVAQRVPMRSTWVQNIENNGGTITKLDKQADYLIADHAKNDVPAGSYSWKWIEDSVKGGKIMDKEDYLIGAPRHESRPAGSVQHKSTRNSFTKQDDELLAKFVTRYEREGTAVLGNTIYKQFEAKYPHHTYQSWRDRWVKKLQYRERPHISDSKSSPPLADVPGAVSAKPRPMPQAPLQRLPAPRDTSARSASPPKKTRARFTQDEDQVLMQYIEDMKQYGKGVSGKNIYMDFAEDFPQHTWQAWRDRYLRQLRPREFLNDAEVTPQPSPAAKSAHTKTPQQPGPVQSNPNIVKGQGRNSGMHVPSAAALTHANPKQDDLCPEDLRLEPPSEDADRGYVAQNFIPPAEPGSIGDGTAEAAGNSISKRQTSHPDGKSTGSYGVDDDVSVSEMTTNQTQAFIDTREDFLSVYGNFLTAESQIDPDTIQTHITLHGRTFEIWSLWKVVQEQKVEPAERDWQQIAENLGFDWTEMPSIPDAIRDLYEINLAEFEIIMLEYGQDSGDTEEEDFDDEQTGTPQLQARKLLGTDGLLAEDQFNSSPPKQPSLKRAHDSTFSSDLGYPDSSRKRSRLDRAGEIPSTPDAKNGTLHLRPSVSAAISPDDRRYIALPKSSRAIQNKRSSTQVNAEDEEMQVRGVDEDAITRSRRAAIGPTMQGMQFETQVMGNLEEETQAEVTPSQQLHSEIHAEERRRELNRTSPTPKRKVKSPFIADDDDDDDNDEEEETILPKARFGKGPNPLSEQLHLLEPKRRSFHASFTKAMKAPSTQPRKSMPTSSQKSTWISSPRDSNRSTPAQLPARTKTKAEELAEVVIYWESLGYLHARRCLEAATWEPGLAGRVMEHMRDGNPIPTNWEGVWSPHDDESLRLIDSYEPPKDEREARKRRKAAERLKDKHGEERLELRRKWLAAKAEL</sequence>
<organism evidence="12 13">
    <name type="scientific">Truncatella angustata</name>
    <dbReference type="NCBI Taxonomy" id="152316"/>
    <lineage>
        <taxon>Eukaryota</taxon>
        <taxon>Fungi</taxon>
        <taxon>Dikarya</taxon>
        <taxon>Ascomycota</taxon>
        <taxon>Pezizomycotina</taxon>
        <taxon>Sordariomycetes</taxon>
        <taxon>Xylariomycetidae</taxon>
        <taxon>Amphisphaeriales</taxon>
        <taxon>Sporocadaceae</taxon>
        <taxon>Truncatella</taxon>
    </lineage>
</organism>
<keyword evidence="13" id="KW-1185">Reference proteome</keyword>
<feature type="compositionally biased region" description="Basic and acidic residues" evidence="9">
    <location>
        <begin position="339"/>
        <end position="360"/>
    </location>
</feature>
<keyword evidence="7 8" id="KW-0539">Nucleus</keyword>
<comment type="function">
    <text evidence="8">Involved in the regulation of telomere length, clustering and has a specific role in telomere position effect (TPE).</text>
</comment>
<dbReference type="GO" id="GO:0031848">
    <property type="term" value="P:protection from non-homologous end joining at telomere"/>
    <property type="evidence" value="ECO:0007669"/>
    <property type="project" value="TreeGrafter"/>
</dbReference>
<dbReference type="SUPFAM" id="SSF46689">
    <property type="entry name" value="Homeodomain-like"/>
    <property type="match status" value="2"/>
</dbReference>
<keyword evidence="3 8" id="KW-0779">Telomere</keyword>
<accession>A0A9P8RPJ9</accession>
<evidence type="ECO:0000313" key="13">
    <source>
        <dbReference type="Proteomes" id="UP000758603"/>
    </source>
</evidence>
<dbReference type="Gene3D" id="1.10.10.60">
    <property type="entry name" value="Homeodomain-like"/>
    <property type="match status" value="2"/>
</dbReference>
<name>A0A9P8RPJ9_9PEZI</name>
<evidence type="ECO:0000256" key="7">
    <source>
        <dbReference type="ARBA" id="ARBA00023242"/>
    </source>
</evidence>
<evidence type="ECO:0000313" key="12">
    <source>
        <dbReference type="EMBL" id="KAH6647838.1"/>
    </source>
</evidence>
<evidence type="ECO:0000256" key="8">
    <source>
        <dbReference type="RuleBase" id="RU367107"/>
    </source>
</evidence>
<dbReference type="InterPro" id="IPR036420">
    <property type="entry name" value="BRCT_dom_sf"/>
</dbReference>
<gene>
    <name evidence="12" type="ORF">BKA67DRAFT_662591</name>
</gene>
<dbReference type="GO" id="GO:0070187">
    <property type="term" value="C:shelterin complex"/>
    <property type="evidence" value="ECO:0007669"/>
    <property type="project" value="TreeGrafter"/>
</dbReference>
<dbReference type="InterPro" id="IPR036431">
    <property type="entry name" value="ARID_dom_sf"/>
</dbReference>
<dbReference type="SUPFAM" id="SSF46774">
    <property type="entry name" value="ARID-like"/>
    <property type="match status" value="1"/>
</dbReference>
<keyword evidence="4" id="KW-0805">Transcription regulation</keyword>
<dbReference type="PANTHER" id="PTHR16466:SF6">
    <property type="entry name" value="TELOMERIC REPEAT-BINDING FACTOR 2-INTERACTING PROTEIN 1"/>
    <property type="match status" value="1"/>
</dbReference>
<dbReference type="InterPro" id="IPR021661">
    <property type="entry name" value="Rap1_C"/>
</dbReference>